<organism evidence="1 2">
    <name type="scientific">Couchioplanes caeruleus subsp. caeruleus</name>
    <dbReference type="NCBI Taxonomy" id="56427"/>
    <lineage>
        <taxon>Bacteria</taxon>
        <taxon>Bacillati</taxon>
        <taxon>Actinomycetota</taxon>
        <taxon>Actinomycetes</taxon>
        <taxon>Micromonosporales</taxon>
        <taxon>Micromonosporaceae</taxon>
        <taxon>Couchioplanes</taxon>
    </lineage>
</organism>
<protein>
    <submittedName>
        <fullName evidence="1">Uncharacterized protein</fullName>
    </submittedName>
</protein>
<keyword evidence="2" id="KW-1185">Reference proteome</keyword>
<evidence type="ECO:0000313" key="2">
    <source>
        <dbReference type="Proteomes" id="UP000182486"/>
    </source>
</evidence>
<reference evidence="1 2" key="1">
    <citation type="submission" date="2016-09" db="EMBL/GenBank/DDBJ databases">
        <title>Couchioplanes caeruleus draft genome sequence.</title>
        <authorList>
            <person name="Sheehan J."/>
            <person name="Caffrey P."/>
        </authorList>
    </citation>
    <scope>NUCLEOTIDE SEQUENCE [LARGE SCALE GENOMIC DNA]</scope>
    <source>
        <strain evidence="1 2">DSM 43634</strain>
    </source>
</reference>
<dbReference type="Proteomes" id="UP000182486">
    <property type="component" value="Unassembled WGS sequence"/>
</dbReference>
<comment type="caution">
    <text evidence="1">The sequence shown here is derived from an EMBL/GenBank/DDBJ whole genome shotgun (WGS) entry which is preliminary data.</text>
</comment>
<sequence>MQQLSTSARGLATVGAHTPDADLCEVLARAAAIVAAHTVRDGLCAGCRDWWARLAPFPCEQVRWARAIRDRYGDACATGRESGGAA</sequence>
<dbReference type="AlphaFoldDB" id="A0A1K0FL65"/>
<name>A0A1K0FL65_9ACTN</name>
<accession>A0A1K0FL65</accession>
<dbReference type="EMBL" id="MEIA01000152">
    <property type="protein sequence ID" value="OJF13472.1"/>
    <property type="molecule type" value="Genomic_DNA"/>
</dbReference>
<gene>
    <name evidence="1" type="ORF">BG844_15070</name>
</gene>
<proteinExistence type="predicted"/>
<evidence type="ECO:0000313" key="1">
    <source>
        <dbReference type="EMBL" id="OJF13472.1"/>
    </source>
</evidence>